<feature type="compositionally biased region" description="Acidic residues" evidence="2">
    <location>
        <begin position="109"/>
        <end position="119"/>
    </location>
</feature>
<gene>
    <name evidence="3" type="ORF">OE88DRAFT_1659670</name>
</gene>
<keyword evidence="4" id="KW-1185">Reference proteome</keyword>
<feature type="coiled-coil region" evidence="1">
    <location>
        <begin position="291"/>
        <end position="325"/>
    </location>
</feature>
<name>A0A5C3N1G1_9AGAM</name>
<feature type="compositionally biased region" description="Low complexity" evidence="2">
    <location>
        <begin position="15"/>
        <end position="24"/>
    </location>
</feature>
<feature type="compositionally biased region" description="Basic and acidic residues" evidence="2">
    <location>
        <begin position="42"/>
        <end position="69"/>
    </location>
</feature>
<reference evidence="3 4" key="1">
    <citation type="journal article" date="2019" name="Nat. Ecol. Evol.">
        <title>Megaphylogeny resolves global patterns of mushroom evolution.</title>
        <authorList>
            <person name="Varga T."/>
            <person name="Krizsan K."/>
            <person name="Foldi C."/>
            <person name="Dima B."/>
            <person name="Sanchez-Garcia M."/>
            <person name="Sanchez-Ramirez S."/>
            <person name="Szollosi G.J."/>
            <person name="Szarkandi J.G."/>
            <person name="Papp V."/>
            <person name="Albert L."/>
            <person name="Andreopoulos W."/>
            <person name="Angelini C."/>
            <person name="Antonin V."/>
            <person name="Barry K.W."/>
            <person name="Bougher N.L."/>
            <person name="Buchanan P."/>
            <person name="Buyck B."/>
            <person name="Bense V."/>
            <person name="Catcheside P."/>
            <person name="Chovatia M."/>
            <person name="Cooper J."/>
            <person name="Damon W."/>
            <person name="Desjardin D."/>
            <person name="Finy P."/>
            <person name="Geml J."/>
            <person name="Haridas S."/>
            <person name="Hughes K."/>
            <person name="Justo A."/>
            <person name="Karasinski D."/>
            <person name="Kautmanova I."/>
            <person name="Kiss B."/>
            <person name="Kocsube S."/>
            <person name="Kotiranta H."/>
            <person name="LaButti K.M."/>
            <person name="Lechner B.E."/>
            <person name="Liimatainen K."/>
            <person name="Lipzen A."/>
            <person name="Lukacs Z."/>
            <person name="Mihaltcheva S."/>
            <person name="Morgado L.N."/>
            <person name="Niskanen T."/>
            <person name="Noordeloos M.E."/>
            <person name="Ohm R.A."/>
            <person name="Ortiz-Santana B."/>
            <person name="Ovrebo C."/>
            <person name="Racz N."/>
            <person name="Riley R."/>
            <person name="Savchenko A."/>
            <person name="Shiryaev A."/>
            <person name="Soop K."/>
            <person name="Spirin V."/>
            <person name="Szebenyi C."/>
            <person name="Tomsovsky M."/>
            <person name="Tulloss R.E."/>
            <person name="Uehling J."/>
            <person name="Grigoriev I.V."/>
            <person name="Vagvolgyi C."/>
            <person name="Papp T."/>
            <person name="Martin F.M."/>
            <person name="Miettinen O."/>
            <person name="Hibbett D.S."/>
            <person name="Nagy L.G."/>
        </authorList>
    </citation>
    <scope>NUCLEOTIDE SEQUENCE [LARGE SCALE GENOMIC DNA]</scope>
    <source>
        <strain evidence="3 4">OMC1185</strain>
    </source>
</reference>
<dbReference type="AlphaFoldDB" id="A0A5C3N1G1"/>
<evidence type="ECO:0000256" key="1">
    <source>
        <dbReference type="SAM" id="Coils"/>
    </source>
</evidence>
<dbReference type="Proteomes" id="UP000305948">
    <property type="component" value="Unassembled WGS sequence"/>
</dbReference>
<dbReference type="OrthoDB" id="3028347at2759"/>
<proteinExistence type="predicted"/>
<dbReference type="EMBL" id="ML213511">
    <property type="protein sequence ID" value="TFK51569.1"/>
    <property type="molecule type" value="Genomic_DNA"/>
</dbReference>
<evidence type="ECO:0000313" key="3">
    <source>
        <dbReference type="EMBL" id="TFK51569.1"/>
    </source>
</evidence>
<protein>
    <submittedName>
        <fullName evidence="3">Uncharacterized protein</fullName>
    </submittedName>
</protein>
<accession>A0A5C3N1G1</accession>
<organism evidence="3 4">
    <name type="scientific">Heliocybe sulcata</name>
    <dbReference type="NCBI Taxonomy" id="5364"/>
    <lineage>
        <taxon>Eukaryota</taxon>
        <taxon>Fungi</taxon>
        <taxon>Dikarya</taxon>
        <taxon>Basidiomycota</taxon>
        <taxon>Agaricomycotina</taxon>
        <taxon>Agaricomycetes</taxon>
        <taxon>Gloeophyllales</taxon>
        <taxon>Gloeophyllaceae</taxon>
        <taxon>Heliocybe</taxon>
    </lineage>
</organism>
<feature type="region of interest" description="Disordered" evidence="2">
    <location>
        <begin position="1"/>
        <end position="150"/>
    </location>
</feature>
<feature type="coiled-coil region" evidence="1">
    <location>
        <begin position="210"/>
        <end position="251"/>
    </location>
</feature>
<evidence type="ECO:0000313" key="4">
    <source>
        <dbReference type="Proteomes" id="UP000305948"/>
    </source>
</evidence>
<keyword evidence="1" id="KW-0175">Coiled coil</keyword>
<sequence length="624" mass="69993">MYGARASRYWERSYEGYGSSSTTSNKETDHAIRSPPTGTHIRFCDETERRDEQDETRSYKRQRREDAVETPHPFDVLKPDGSYWTKREETSSGSQELRIKGASQRTKENDDEIISDSDSEERRKRKQGNSQEAKTASSSREYNGSTKSEPAKHEVDRFSWIWKGVTDNLGIGRHLSGLLHESPPASTQCISVSDAADLELETPHTTQDELLAVQAELGEANRKIAEYRAKEKSQTEELAEARHRMQTSERDKKAVITGFQDASTAAKRWEDQCLSAQKETAKFKHALALKTRKLEEAEQAYEARYNALLEEKGQLKREVKALKGKTTRSSADHLLDDFDSTVDQTSEMFIRSGASFSVESINAALDDFVVTVMEKAGTLAEPRGPEDVERNTTVRSVLGPLAQNAEVLEAALHSESHLLTLENRELLLDALLHDEVLKGLHRTFFSNDVAVVDLETAPFLDRLANEIGTRESWKVVQKWRSLTAVATVNFIDRGRIMDIISSKTEVMIRQIAVAYGSPHQNFDSIRGDIAEELRTLYTKASELSLVLRRDVMSVRLAVTIVRNGIFDGVMMDCQWSEMGVNDRDGVLGAYGLGLSKATADGQRWSLARPKVVTEALFREAGLAP</sequence>
<evidence type="ECO:0000256" key="2">
    <source>
        <dbReference type="SAM" id="MobiDB-lite"/>
    </source>
</evidence>
<feature type="compositionally biased region" description="Polar residues" evidence="2">
    <location>
        <begin position="128"/>
        <end position="148"/>
    </location>
</feature>